<dbReference type="NCBIfam" id="TIGR01444">
    <property type="entry name" value="fkbM_fam"/>
    <property type="match status" value="1"/>
</dbReference>
<reference evidence="4 5" key="1">
    <citation type="submission" date="2016-09" db="EMBL/GenBank/DDBJ databases">
        <title>Extensive genetic diversity and differential bi-allelic expression allows diatom success in the polar Southern Ocean.</title>
        <authorList>
            <consortium name="DOE Joint Genome Institute"/>
            <person name="Mock T."/>
            <person name="Otillar R.P."/>
            <person name="Strauss J."/>
            <person name="Dupont C."/>
            <person name="Frickenhaus S."/>
            <person name="Maumus F."/>
            <person name="Mcmullan M."/>
            <person name="Sanges R."/>
            <person name="Schmutz J."/>
            <person name="Toseland A."/>
            <person name="Valas R."/>
            <person name="Veluchamy A."/>
            <person name="Ward B.J."/>
            <person name="Allen A."/>
            <person name="Barry K."/>
            <person name="Falciatore A."/>
            <person name="Ferrante M."/>
            <person name="Fortunato A.E."/>
            <person name="Gloeckner G."/>
            <person name="Gruber A."/>
            <person name="Hipkin R."/>
            <person name="Janech M."/>
            <person name="Kroth P."/>
            <person name="Leese F."/>
            <person name="Lindquist E."/>
            <person name="Lyon B.R."/>
            <person name="Martin J."/>
            <person name="Mayer C."/>
            <person name="Parker M."/>
            <person name="Quesneville H."/>
            <person name="Raymond J."/>
            <person name="Uhlig C."/>
            <person name="Valentin K.U."/>
            <person name="Worden A.Z."/>
            <person name="Armbrust E.V."/>
            <person name="Bowler C."/>
            <person name="Green B."/>
            <person name="Moulton V."/>
            <person name="Van Oosterhout C."/>
            <person name="Grigoriev I."/>
        </authorList>
    </citation>
    <scope>NUCLEOTIDE SEQUENCE [LARGE SCALE GENOMIC DNA]</scope>
    <source>
        <strain evidence="4 5">CCMP1102</strain>
    </source>
</reference>
<dbReference type="KEGG" id="fcy:FRACYDRAFT_240378"/>
<evidence type="ECO:0000313" key="4">
    <source>
        <dbReference type="EMBL" id="OEU15685.1"/>
    </source>
</evidence>
<evidence type="ECO:0000259" key="3">
    <source>
        <dbReference type="Pfam" id="PF05050"/>
    </source>
</evidence>
<sequence>MRLTLLSKRKTTAPRWWNTKYLIRSLLVGVPLALSYRLLVINPQQDMIEFQLQISLADADNTPGSADTSSGERTSSKSGSESNQQYGYVSCPDVITRSKHEDFYDPNKGMDESPKRYTLTSPPFWVSLHKEWFDRQRWNSIMKKGTYYEIGLTNIFKEILNNTKTTTSTPAGLVLDVGMNIGWFTLWSRTHGHSVAAFEPNPIMHVRVCESLALNSWDTDGSVKIYPYGVANEERVMNLTMGKNPGGSSFYEDRLAKPFRKSIAVDVVKLDTVAEQEGWLDASGPPIHLMKIDVEGYENFVVLGGMKVIQSGKVSNIIVENSITDEAQVVSFLNFIYQSGYQVHAFLSVNGDPMSNFQMEDVNRELSLIPSRESTYVYDQSNAPSIRFLADHTLNMWWVKRDGQK</sequence>
<dbReference type="InterPro" id="IPR006342">
    <property type="entry name" value="FkbM_mtfrase"/>
</dbReference>
<dbReference type="Pfam" id="PF05050">
    <property type="entry name" value="Methyltransf_21"/>
    <property type="match status" value="1"/>
</dbReference>
<gene>
    <name evidence="4" type="ORF">FRACYDRAFT_240378</name>
</gene>
<dbReference type="OrthoDB" id="45755at2759"/>
<dbReference type="AlphaFoldDB" id="A0A1E7FCB0"/>
<dbReference type="InParanoid" id="A0A1E7FCB0"/>
<proteinExistence type="predicted"/>
<keyword evidence="2" id="KW-0472">Membrane</keyword>
<dbReference type="InterPro" id="IPR029063">
    <property type="entry name" value="SAM-dependent_MTases_sf"/>
</dbReference>
<keyword evidence="5" id="KW-1185">Reference proteome</keyword>
<name>A0A1E7FCB0_9STRA</name>
<feature type="region of interest" description="Disordered" evidence="1">
    <location>
        <begin position="61"/>
        <end position="86"/>
    </location>
</feature>
<keyword evidence="2" id="KW-1133">Transmembrane helix</keyword>
<feature type="compositionally biased region" description="Low complexity" evidence="1">
    <location>
        <begin position="68"/>
        <end position="82"/>
    </location>
</feature>
<accession>A0A1E7FCB0</accession>
<dbReference type="Gene3D" id="3.40.50.150">
    <property type="entry name" value="Vaccinia Virus protein VP39"/>
    <property type="match status" value="1"/>
</dbReference>
<dbReference type="EMBL" id="KV784359">
    <property type="protein sequence ID" value="OEU15685.1"/>
    <property type="molecule type" value="Genomic_DNA"/>
</dbReference>
<dbReference type="InterPro" id="IPR052514">
    <property type="entry name" value="SAM-dependent_MTase"/>
</dbReference>
<dbReference type="PANTHER" id="PTHR34203:SF13">
    <property type="entry name" value="EXPRESSED PROTEIN"/>
    <property type="match status" value="1"/>
</dbReference>
<dbReference type="PANTHER" id="PTHR34203">
    <property type="entry name" value="METHYLTRANSFERASE, FKBM FAMILY PROTEIN"/>
    <property type="match status" value="1"/>
</dbReference>
<evidence type="ECO:0000256" key="1">
    <source>
        <dbReference type="SAM" id="MobiDB-lite"/>
    </source>
</evidence>
<evidence type="ECO:0000256" key="2">
    <source>
        <dbReference type="SAM" id="Phobius"/>
    </source>
</evidence>
<feature type="domain" description="Methyltransferase FkbM" evidence="3">
    <location>
        <begin position="176"/>
        <end position="326"/>
    </location>
</feature>
<protein>
    <recommendedName>
        <fullName evidence="3">Methyltransferase FkbM domain-containing protein</fullName>
    </recommendedName>
</protein>
<dbReference type="Proteomes" id="UP000095751">
    <property type="component" value="Unassembled WGS sequence"/>
</dbReference>
<feature type="transmembrane region" description="Helical" evidence="2">
    <location>
        <begin position="21"/>
        <end position="39"/>
    </location>
</feature>
<dbReference type="SUPFAM" id="SSF53335">
    <property type="entry name" value="S-adenosyl-L-methionine-dependent methyltransferases"/>
    <property type="match status" value="1"/>
</dbReference>
<keyword evidence="2" id="KW-0812">Transmembrane</keyword>
<organism evidence="4 5">
    <name type="scientific">Fragilariopsis cylindrus CCMP1102</name>
    <dbReference type="NCBI Taxonomy" id="635003"/>
    <lineage>
        <taxon>Eukaryota</taxon>
        <taxon>Sar</taxon>
        <taxon>Stramenopiles</taxon>
        <taxon>Ochrophyta</taxon>
        <taxon>Bacillariophyta</taxon>
        <taxon>Bacillariophyceae</taxon>
        <taxon>Bacillariophycidae</taxon>
        <taxon>Bacillariales</taxon>
        <taxon>Bacillariaceae</taxon>
        <taxon>Fragilariopsis</taxon>
    </lineage>
</organism>
<evidence type="ECO:0000313" key="5">
    <source>
        <dbReference type="Proteomes" id="UP000095751"/>
    </source>
</evidence>